<evidence type="ECO:0000313" key="2">
    <source>
        <dbReference type="Proteomes" id="UP000261284"/>
    </source>
</evidence>
<dbReference type="Pfam" id="PF01161">
    <property type="entry name" value="PBP"/>
    <property type="match status" value="1"/>
</dbReference>
<dbReference type="NCBIfam" id="TIGR00481">
    <property type="entry name" value="YbhB/YbcL family Raf kinase inhibitor-like protein"/>
    <property type="match status" value="1"/>
</dbReference>
<dbReference type="CDD" id="cd00865">
    <property type="entry name" value="PEBP_bact_arch"/>
    <property type="match status" value="1"/>
</dbReference>
<keyword evidence="2" id="KW-1185">Reference proteome</keyword>
<dbReference type="AlphaFoldDB" id="A0A3E1NH90"/>
<dbReference type="Gene3D" id="3.90.280.10">
    <property type="entry name" value="PEBP-like"/>
    <property type="match status" value="1"/>
</dbReference>
<dbReference type="InterPro" id="IPR005247">
    <property type="entry name" value="YbhB_YbcL/LppC-like"/>
</dbReference>
<dbReference type="InterPro" id="IPR036610">
    <property type="entry name" value="PEBP-like_sf"/>
</dbReference>
<evidence type="ECO:0000313" key="1">
    <source>
        <dbReference type="EMBL" id="RFM27252.1"/>
    </source>
</evidence>
<comment type="caution">
    <text evidence="1">The sequence shown here is derived from an EMBL/GenBank/DDBJ whole genome shotgun (WGS) entry which is preliminary data.</text>
</comment>
<gene>
    <name evidence="1" type="ORF">DXN05_14555</name>
</gene>
<organism evidence="1 2">
    <name type="scientific">Deminuibacter soli</name>
    <dbReference type="NCBI Taxonomy" id="2291815"/>
    <lineage>
        <taxon>Bacteria</taxon>
        <taxon>Pseudomonadati</taxon>
        <taxon>Bacteroidota</taxon>
        <taxon>Chitinophagia</taxon>
        <taxon>Chitinophagales</taxon>
        <taxon>Chitinophagaceae</taxon>
        <taxon>Deminuibacter</taxon>
    </lineage>
</organism>
<dbReference type="SUPFAM" id="SSF49777">
    <property type="entry name" value="PEBP-like"/>
    <property type="match status" value="1"/>
</dbReference>
<dbReference type="Proteomes" id="UP000261284">
    <property type="component" value="Unassembled WGS sequence"/>
</dbReference>
<name>A0A3E1NH90_9BACT</name>
<accession>A0A3E1NH90</accession>
<dbReference type="PANTHER" id="PTHR30289">
    <property type="entry name" value="UNCHARACTERIZED PROTEIN YBCL-RELATED"/>
    <property type="match status" value="1"/>
</dbReference>
<reference evidence="1 2" key="1">
    <citation type="submission" date="2018-08" db="EMBL/GenBank/DDBJ databases">
        <title>Chitinophagaceae sp. K23C18032701, a novel bacterium isolated from forest soil.</title>
        <authorList>
            <person name="Wang C."/>
        </authorList>
    </citation>
    <scope>NUCLEOTIDE SEQUENCE [LARGE SCALE GENOMIC DNA]</scope>
    <source>
        <strain evidence="1 2">K23C18032701</strain>
    </source>
</reference>
<proteinExistence type="predicted"/>
<dbReference type="OrthoDB" id="9797506at2"/>
<dbReference type="EMBL" id="QTJU01000005">
    <property type="protein sequence ID" value="RFM27252.1"/>
    <property type="molecule type" value="Genomic_DNA"/>
</dbReference>
<sequence>MEAIATATLRIVSAAFEPGQPVPKKYTCEGEDVNPPIGICTVPETAASIAIIAEDPDATHGTFVHWLVWNIPPGTAVGENSNPGISGRNGFGKTGYGGPCPPSGTHRYFFRVYALNKLLDIPAGSERKALEQAMEGHIVASGELMGTFAKHKS</sequence>
<dbReference type="InterPro" id="IPR008914">
    <property type="entry name" value="PEBP"/>
</dbReference>
<protein>
    <submittedName>
        <fullName evidence="1">YbhB/YbcL family Raf kinase inhibitor-like protein</fullName>
    </submittedName>
</protein>
<dbReference type="PANTHER" id="PTHR30289:SF1">
    <property type="entry name" value="PEBP (PHOSPHATIDYLETHANOLAMINE-BINDING PROTEIN) FAMILY PROTEIN"/>
    <property type="match status" value="1"/>
</dbReference>